<dbReference type="GO" id="GO:0035435">
    <property type="term" value="P:phosphate ion transmembrane transport"/>
    <property type="evidence" value="ECO:0007669"/>
    <property type="project" value="TreeGrafter"/>
</dbReference>
<keyword evidence="5 6" id="KW-0472">Membrane</keyword>
<dbReference type="Proteomes" id="UP000311605">
    <property type="component" value="Unassembled WGS sequence"/>
</dbReference>
<feature type="transmembrane region" description="Helical" evidence="6">
    <location>
        <begin position="230"/>
        <end position="253"/>
    </location>
</feature>
<keyword evidence="6" id="KW-0592">Phosphate transport</keyword>
<feature type="transmembrane region" description="Helical" evidence="6">
    <location>
        <begin position="194"/>
        <end position="218"/>
    </location>
</feature>
<dbReference type="Pfam" id="PF01384">
    <property type="entry name" value="PHO4"/>
    <property type="match status" value="1"/>
</dbReference>
<feature type="transmembrane region" description="Helical" evidence="6">
    <location>
        <begin position="34"/>
        <end position="55"/>
    </location>
</feature>
<evidence type="ECO:0000256" key="4">
    <source>
        <dbReference type="ARBA" id="ARBA00022989"/>
    </source>
</evidence>
<feature type="transmembrane region" description="Helical" evidence="6">
    <location>
        <begin position="479"/>
        <end position="508"/>
    </location>
</feature>
<comment type="subcellular location">
    <subcellularLocation>
        <location evidence="1 6">Membrane</location>
        <topology evidence="1 6">Multi-pass membrane protein</topology>
    </subcellularLocation>
</comment>
<comment type="caution">
    <text evidence="7">The sequence shown here is derived from an EMBL/GenBank/DDBJ whole genome shotgun (WGS) entry which is preliminary data.</text>
</comment>
<dbReference type="GO" id="GO:0005315">
    <property type="term" value="F:phosphate transmembrane transporter activity"/>
    <property type="evidence" value="ECO:0007669"/>
    <property type="project" value="InterPro"/>
</dbReference>
<organism evidence="7 8">
    <name type="scientific">Aliirhizobium smilacinae</name>
    <dbReference type="NCBI Taxonomy" id="1395944"/>
    <lineage>
        <taxon>Bacteria</taxon>
        <taxon>Pseudomonadati</taxon>
        <taxon>Pseudomonadota</taxon>
        <taxon>Alphaproteobacteria</taxon>
        <taxon>Hyphomicrobiales</taxon>
        <taxon>Rhizobiaceae</taxon>
        <taxon>Aliirhizobium</taxon>
    </lineage>
</organism>
<feature type="transmembrane region" description="Helical" evidence="6">
    <location>
        <begin position="259"/>
        <end position="282"/>
    </location>
</feature>
<dbReference type="InterPro" id="IPR001204">
    <property type="entry name" value="Phos_transporter"/>
</dbReference>
<dbReference type="PANTHER" id="PTHR11101:SF80">
    <property type="entry name" value="PHOSPHATE TRANSPORTER"/>
    <property type="match status" value="1"/>
</dbReference>
<evidence type="ECO:0000256" key="6">
    <source>
        <dbReference type="RuleBase" id="RU363058"/>
    </source>
</evidence>
<gene>
    <name evidence="7" type="ORF">FHP24_07220</name>
</gene>
<evidence type="ECO:0000313" key="8">
    <source>
        <dbReference type="Proteomes" id="UP000311605"/>
    </source>
</evidence>
<keyword evidence="3 6" id="KW-0812">Transmembrane</keyword>
<keyword evidence="2 6" id="KW-0813">Transport</keyword>
<comment type="similarity">
    <text evidence="6">Belongs to the inorganic phosphate transporter (PiT) (TC 2.A.20) family.</text>
</comment>
<dbReference type="RefSeq" id="WP_139674888.1">
    <property type="nucleotide sequence ID" value="NZ_VDMN01000001.1"/>
</dbReference>
<sequence length="509" mass="52746">MAQQKPRLAKPTLDKDLEKLSSVEDAARHTSRGLAGPGAALVFIILAAIFASSYVTGAPGSVIVIAAAALAGYMAMNIGANDVTNNIGAAVGARAMTMGFGLALAAVFEVAGAVLAGGSVAHTIASGITNGALVSSPNMLIWAMMAALLAAAVLINIATWVGAPISTTHSIVGAVMGAGIAAAGFGAVDWGMVAGITASWVVSPLLGAVIAAAFLLLVKETIIYREDKIAAAKTWVPVLIGIMSGAFSGYLALIGLGQMMTVSALTATAIAIVIGLFSWRALIPVIAAQAQGLENRNQSLRKLFRIPLILSAALMSFAHGANDVSNAIGPLAAIVSAVQDMATDSALHVPGVPLWELVIGGLGISLGLLLYGPKLVRLVGAEITKLNPMRAYCVSLSTALTVLVASWAGMPVSSTHIAVGAVFGVGLFREWYTRNSKRRYEYMRVRAGKVSAGEPEENETFERNDDEVKRRYLVRRSHMLSILAAWMITLPAAAGLAAIIATVMFSLFL</sequence>
<proteinExistence type="inferred from homology"/>
<evidence type="ECO:0000256" key="1">
    <source>
        <dbReference type="ARBA" id="ARBA00004141"/>
    </source>
</evidence>
<keyword evidence="4 6" id="KW-1133">Transmembrane helix</keyword>
<name>A0A5C4XRN1_9HYPH</name>
<feature type="transmembrane region" description="Helical" evidence="6">
    <location>
        <begin position="415"/>
        <end position="432"/>
    </location>
</feature>
<dbReference type="OrthoDB" id="9779554at2"/>
<evidence type="ECO:0000256" key="2">
    <source>
        <dbReference type="ARBA" id="ARBA00022448"/>
    </source>
</evidence>
<feature type="transmembrane region" description="Helical" evidence="6">
    <location>
        <begin position="352"/>
        <end position="371"/>
    </location>
</feature>
<feature type="transmembrane region" description="Helical" evidence="6">
    <location>
        <begin position="303"/>
        <end position="321"/>
    </location>
</feature>
<dbReference type="AlphaFoldDB" id="A0A5C4XRN1"/>
<evidence type="ECO:0000313" key="7">
    <source>
        <dbReference type="EMBL" id="TNM66003.1"/>
    </source>
</evidence>
<dbReference type="PANTHER" id="PTHR11101">
    <property type="entry name" value="PHOSPHATE TRANSPORTER"/>
    <property type="match status" value="1"/>
</dbReference>
<feature type="transmembrane region" description="Helical" evidence="6">
    <location>
        <begin position="140"/>
        <end position="163"/>
    </location>
</feature>
<reference evidence="7 8" key="1">
    <citation type="submission" date="2019-06" db="EMBL/GenBank/DDBJ databases">
        <title>The draft genome of Rhizobium smilacinae PTYR-5.</title>
        <authorList>
            <person name="Liu L."/>
            <person name="Li L."/>
            <person name="Zhang X."/>
        </authorList>
    </citation>
    <scope>NUCLEOTIDE SEQUENCE [LARGE SCALE GENOMIC DNA]</scope>
    <source>
        <strain evidence="7 8">PTYR-5</strain>
    </source>
</reference>
<feature type="transmembrane region" description="Helical" evidence="6">
    <location>
        <begin position="170"/>
        <end position="188"/>
    </location>
</feature>
<feature type="transmembrane region" description="Helical" evidence="6">
    <location>
        <begin position="391"/>
        <end position="409"/>
    </location>
</feature>
<feature type="transmembrane region" description="Helical" evidence="6">
    <location>
        <begin position="100"/>
        <end position="120"/>
    </location>
</feature>
<evidence type="ECO:0000256" key="3">
    <source>
        <dbReference type="ARBA" id="ARBA00022692"/>
    </source>
</evidence>
<feature type="transmembrane region" description="Helical" evidence="6">
    <location>
        <begin position="61"/>
        <end position="80"/>
    </location>
</feature>
<dbReference type="GO" id="GO:0016020">
    <property type="term" value="C:membrane"/>
    <property type="evidence" value="ECO:0007669"/>
    <property type="project" value="UniProtKB-SubCell"/>
</dbReference>
<evidence type="ECO:0000256" key="5">
    <source>
        <dbReference type="ARBA" id="ARBA00023136"/>
    </source>
</evidence>
<protein>
    <recommendedName>
        <fullName evidence="6">Phosphate transporter</fullName>
    </recommendedName>
</protein>
<keyword evidence="8" id="KW-1185">Reference proteome</keyword>
<dbReference type="EMBL" id="VDMN01000001">
    <property type="protein sequence ID" value="TNM66003.1"/>
    <property type="molecule type" value="Genomic_DNA"/>
</dbReference>
<accession>A0A5C4XRN1</accession>